<dbReference type="AlphaFoldDB" id="A0A1Y5P2S3"/>
<evidence type="ECO:0000313" key="1">
    <source>
        <dbReference type="EMBL" id="SBS71830.1"/>
    </source>
</evidence>
<organism evidence="1">
    <name type="scientific">uncultured Microbacterium sp</name>
    <dbReference type="NCBI Taxonomy" id="191216"/>
    <lineage>
        <taxon>Bacteria</taxon>
        <taxon>Bacillati</taxon>
        <taxon>Actinomycetota</taxon>
        <taxon>Actinomycetes</taxon>
        <taxon>Micrococcales</taxon>
        <taxon>Microbacteriaceae</taxon>
        <taxon>Microbacterium</taxon>
        <taxon>environmental samples</taxon>
    </lineage>
</organism>
<name>A0A1Y5P2S3_9MICO</name>
<protein>
    <recommendedName>
        <fullName evidence="2">DUF4913 domain-containing protein</fullName>
    </recommendedName>
</protein>
<proteinExistence type="predicted"/>
<gene>
    <name evidence="1" type="ORF">MIPYR_20245</name>
</gene>
<sequence>MSEEDEVNMEALFAAELAGFTPAARGGSSAPLGAHVVSWRELRDEEAAREWKLLRAFVEWVTVRYQLPISTVPTCWYRHPALVEELSALHTAHLAAFDTTDAGFGPISWHERFAAALPRLTRAYGGGCNNGHQPVKPRSWDGITDDQEWDTWITQTHAHRGTPPHTKGDTP</sequence>
<dbReference type="RefSeq" id="WP_295574915.1">
    <property type="nucleotide sequence ID" value="NZ_FLQR01000006.1"/>
</dbReference>
<evidence type="ECO:0008006" key="2">
    <source>
        <dbReference type="Google" id="ProtNLM"/>
    </source>
</evidence>
<reference evidence="1" key="1">
    <citation type="submission" date="2016-03" db="EMBL/GenBank/DDBJ databases">
        <authorList>
            <person name="Ploux O."/>
        </authorList>
    </citation>
    <scope>NUCLEOTIDE SEQUENCE</scope>
    <source>
        <strain evidence="1">UC1</strain>
    </source>
</reference>
<dbReference type="EMBL" id="FLQR01000006">
    <property type="protein sequence ID" value="SBS71830.1"/>
    <property type="molecule type" value="Genomic_DNA"/>
</dbReference>
<accession>A0A1Y5P2S3</accession>